<evidence type="ECO:0000313" key="10">
    <source>
        <dbReference type="Proteomes" id="UP000199075"/>
    </source>
</evidence>
<keyword evidence="10" id="KW-1185">Reference proteome</keyword>
<evidence type="ECO:0000256" key="2">
    <source>
        <dbReference type="ARBA" id="ARBA00010100"/>
    </source>
</evidence>
<keyword evidence="7 8" id="KW-0472">Membrane</keyword>
<feature type="transmembrane region" description="Helical" evidence="8">
    <location>
        <begin position="103"/>
        <end position="123"/>
    </location>
</feature>
<keyword evidence="4" id="KW-1003">Cell membrane</keyword>
<keyword evidence="6 8" id="KW-1133">Transmembrane helix</keyword>
<keyword evidence="3 8" id="KW-0813">Transport</keyword>
<evidence type="ECO:0000256" key="7">
    <source>
        <dbReference type="ARBA" id="ARBA00023136"/>
    </source>
</evidence>
<feature type="transmembrane region" description="Helical" evidence="8">
    <location>
        <begin position="193"/>
        <end position="223"/>
    </location>
</feature>
<dbReference type="OrthoDB" id="9761056at2"/>
<dbReference type="Proteomes" id="UP000199075">
    <property type="component" value="Unassembled WGS sequence"/>
</dbReference>
<comment type="caution">
    <text evidence="8">Lacks conserved residue(s) required for the propagation of feature annotation.</text>
</comment>
<comment type="function">
    <text evidence="8">Uptake of L-lactate across the membrane. Can also transport D-lactate and glycolate.</text>
</comment>
<feature type="transmembrane region" description="Helical" evidence="8">
    <location>
        <begin position="31"/>
        <end position="47"/>
    </location>
</feature>
<feature type="transmembrane region" description="Helical" evidence="8">
    <location>
        <begin position="129"/>
        <end position="149"/>
    </location>
</feature>
<evidence type="ECO:0000256" key="1">
    <source>
        <dbReference type="ARBA" id="ARBA00004651"/>
    </source>
</evidence>
<comment type="subcellular location">
    <subcellularLocation>
        <location evidence="8">Cell inner membrane</location>
        <topology evidence="8">Multi-pass membrane protein</topology>
    </subcellularLocation>
    <subcellularLocation>
        <location evidence="1">Cell membrane</location>
        <topology evidence="1">Multi-pass membrane protein</topology>
    </subcellularLocation>
</comment>
<feature type="transmembrane region" description="Helical" evidence="8">
    <location>
        <begin position="261"/>
        <end position="278"/>
    </location>
</feature>
<feature type="transmembrane region" description="Helical" evidence="8">
    <location>
        <begin position="538"/>
        <end position="559"/>
    </location>
</feature>
<dbReference type="RefSeq" id="WP_089676311.1">
    <property type="nucleotide sequence ID" value="NZ_FNIV01000001.1"/>
</dbReference>
<dbReference type="AlphaFoldDB" id="A0A1H0CWH0"/>
<organism evidence="9 10">
    <name type="scientific">Halomonas shengliensis</name>
    <dbReference type="NCBI Taxonomy" id="419597"/>
    <lineage>
        <taxon>Bacteria</taxon>
        <taxon>Pseudomonadati</taxon>
        <taxon>Pseudomonadota</taxon>
        <taxon>Gammaproteobacteria</taxon>
        <taxon>Oceanospirillales</taxon>
        <taxon>Halomonadaceae</taxon>
        <taxon>Halomonas</taxon>
    </lineage>
</organism>
<dbReference type="GO" id="GO:0015295">
    <property type="term" value="F:solute:proton symporter activity"/>
    <property type="evidence" value="ECO:0007669"/>
    <property type="project" value="TreeGrafter"/>
</dbReference>
<gene>
    <name evidence="9" type="ORF">SAMN04487957_101177</name>
</gene>
<dbReference type="PANTHER" id="PTHR30003">
    <property type="entry name" value="L-LACTATE PERMEASE"/>
    <property type="match status" value="1"/>
</dbReference>
<dbReference type="NCBIfam" id="TIGR00795">
    <property type="entry name" value="lctP"/>
    <property type="match status" value="1"/>
</dbReference>
<keyword evidence="8" id="KW-0997">Cell inner membrane</keyword>
<evidence type="ECO:0000256" key="5">
    <source>
        <dbReference type="ARBA" id="ARBA00022692"/>
    </source>
</evidence>
<feature type="transmembrane region" description="Helical" evidence="8">
    <location>
        <begin position="59"/>
        <end position="82"/>
    </location>
</feature>
<feature type="transmembrane region" description="Helical" evidence="8">
    <location>
        <begin position="407"/>
        <end position="431"/>
    </location>
</feature>
<name>A0A1H0CWH0_9GAMM</name>
<protein>
    <recommendedName>
        <fullName evidence="8">L-lactate permease</fullName>
    </recommendedName>
</protein>
<feature type="transmembrane region" description="Helical" evidence="8">
    <location>
        <begin position="370"/>
        <end position="387"/>
    </location>
</feature>
<feature type="transmembrane region" description="Helical" evidence="8">
    <location>
        <begin position="6"/>
        <end position="24"/>
    </location>
</feature>
<evidence type="ECO:0000256" key="8">
    <source>
        <dbReference type="RuleBase" id="RU365092"/>
    </source>
</evidence>
<feature type="transmembrane region" description="Helical" evidence="8">
    <location>
        <begin position="235"/>
        <end position="255"/>
    </location>
</feature>
<feature type="transmembrane region" description="Helical" evidence="8">
    <location>
        <begin position="484"/>
        <end position="502"/>
    </location>
</feature>
<sequence length="566" mass="59102">MNDTLLALLAFVPLVLAGVLLIGLRMAARTAMPIVFVVTALIALFAWEMSATRVLASTFQGLILTVSILWIIFGAILLLNTLKHSGGIKAIRNGFSGISPDRRVQAIIVAWLFGCFIEGASGFGTPAAVAAPLMVALGFPALAAVVVGMMIQSTPVSFGAVGTPIVVGVSGGLDRAGITETLEAGGATWMEYFRLIAGEVAVIHGIVGILMPLIMVVIMVRFFGANRSWKEGLSIAPFAIFAGVSFVVPYMLAGVLLGPEFPSMIGAMVGLAIVVPAARRGFLIPRDSWDFPESSAWPDQWIGKLEIKLDDVTGKAPISTLMGWVPYVLLAVILVASRTVEPFKNALTSFAFGWSDILGEAGVSGAIQPLYLPGGILLMVVLLTALLHRMRLGELKAAFGESSKTILGAGFVLIFTIPMVRILINSGVNAADLVSMPVAMAQLVADSVGGIYPFFAPAVGALGAFIAGSNTVSNLMLSDFQFNVAQQLGLSTAFMVALQAVGAAAGNMIAIHNVVAASATVGLLGREGETIRKTILPTIYYLVATGIIALIAFYVLGIGDPLLGLG</sequence>
<comment type="similarity">
    <text evidence="2 8">Belongs to the lactate permease family.</text>
</comment>
<dbReference type="PANTHER" id="PTHR30003:SF0">
    <property type="entry name" value="GLYCOLATE PERMEASE GLCA-RELATED"/>
    <property type="match status" value="1"/>
</dbReference>
<evidence type="ECO:0000313" key="9">
    <source>
        <dbReference type="EMBL" id="SDN62225.1"/>
    </source>
</evidence>
<dbReference type="Pfam" id="PF02652">
    <property type="entry name" value="Lactate_perm"/>
    <property type="match status" value="1"/>
</dbReference>
<evidence type="ECO:0000256" key="4">
    <source>
        <dbReference type="ARBA" id="ARBA00022475"/>
    </source>
</evidence>
<feature type="transmembrane region" description="Helical" evidence="8">
    <location>
        <begin position="156"/>
        <end position="173"/>
    </location>
</feature>
<feature type="transmembrane region" description="Helical" evidence="8">
    <location>
        <begin position="451"/>
        <end position="472"/>
    </location>
</feature>
<dbReference type="GO" id="GO:0015129">
    <property type="term" value="F:lactate transmembrane transporter activity"/>
    <property type="evidence" value="ECO:0007669"/>
    <property type="project" value="UniProtKB-UniRule"/>
</dbReference>
<evidence type="ECO:0000256" key="3">
    <source>
        <dbReference type="ARBA" id="ARBA00022448"/>
    </source>
</evidence>
<evidence type="ECO:0000256" key="6">
    <source>
        <dbReference type="ARBA" id="ARBA00022989"/>
    </source>
</evidence>
<feature type="transmembrane region" description="Helical" evidence="8">
    <location>
        <begin position="508"/>
        <end position="526"/>
    </location>
</feature>
<dbReference type="EMBL" id="FNIV01000001">
    <property type="protein sequence ID" value="SDN62225.1"/>
    <property type="molecule type" value="Genomic_DNA"/>
</dbReference>
<reference evidence="10" key="1">
    <citation type="submission" date="2016-10" db="EMBL/GenBank/DDBJ databases">
        <authorList>
            <person name="Varghese N."/>
            <person name="Submissions S."/>
        </authorList>
    </citation>
    <scope>NUCLEOTIDE SEQUENCE [LARGE SCALE GENOMIC DNA]</scope>
    <source>
        <strain evidence="10">CGMCC 1.6444</strain>
    </source>
</reference>
<accession>A0A1H0CWH0</accession>
<proteinExistence type="inferred from homology"/>
<keyword evidence="5 8" id="KW-0812">Transmembrane</keyword>
<feature type="transmembrane region" description="Helical" evidence="8">
    <location>
        <begin position="318"/>
        <end position="337"/>
    </location>
</feature>
<dbReference type="GO" id="GO:0005886">
    <property type="term" value="C:plasma membrane"/>
    <property type="evidence" value="ECO:0007669"/>
    <property type="project" value="UniProtKB-SubCell"/>
</dbReference>
<dbReference type="STRING" id="419597.SAMN04487957_101177"/>
<dbReference type="InterPro" id="IPR003804">
    <property type="entry name" value="Lactate_perm"/>
</dbReference>